<keyword evidence="1" id="KW-0472">Membrane</keyword>
<comment type="caution">
    <text evidence="2">The sequence shown here is derived from an EMBL/GenBank/DDBJ whole genome shotgun (WGS) entry which is preliminary data.</text>
</comment>
<feature type="transmembrane region" description="Helical" evidence="1">
    <location>
        <begin position="72"/>
        <end position="91"/>
    </location>
</feature>
<keyword evidence="1" id="KW-0812">Transmembrane</keyword>
<proteinExistence type="predicted"/>
<dbReference type="Proteomes" id="UP001596055">
    <property type="component" value="Unassembled WGS sequence"/>
</dbReference>
<name>A0ABW0RPD3_9GAMM</name>
<evidence type="ECO:0000256" key="1">
    <source>
        <dbReference type="SAM" id="Phobius"/>
    </source>
</evidence>
<reference evidence="3" key="1">
    <citation type="journal article" date="2019" name="Int. J. Syst. Evol. Microbiol.">
        <title>The Global Catalogue of Microorganisms (GCM) 10K type strain sequencing project: providing services to taxonomists for standard genome sequencing and annotation.</title>
        <authorList>
            <consortium name="The Broad Institute Genomics Platform"/>
            <consortium name="The Broad Institute Genome Sequencing Center for Infectious Disease"/>
            <person name="Wu L."/>
            <person name="Ma J."/>
        </authorList>
    </citation>
    <scope>NUCLEOTIDE SEQUENCE [LARGE SCALE GENOMIC DNA]</scope>
    <source>
        <strain evidence="3">CGMCC 4.1799</strain>
    </source>
</reference>
<feature type="transmembrane region" description="Helical" evidence="1">
    <location>
        <begin position="39"/>
        <end position="60"/>
    </location>
</feature>
<organism evidence="2 3">
    <name type="scientific">Marinobacter koreensis</name>
    <dbReference type="NCBI Taxonomy" id="335974"/>
    <lineage>
        <taxon>Bacteria</taxon>
        <taxon>Pseudomonadati</taxon>
        <taxon>Pseudomonadota</taxon>
        <taxon>Gammaproteobacteria</taxon>
        <taxon>Pseudomonadales</taxon>
        <taxon>Marinobacteraceae</taxon>
        <taxon>Marinobacter</taxon>
    </lineage>
</organism>
<accession>A0ABW0RPD3</accession>
<keyword evidence="1" id="KW-1133">Transmembrane helix</keyword>
<gene>
    <name evidence="2" type="ORF">ACFPQA_16595</name>
</gene>
<dbReference type="EMBL" id="JBHSNL010000006">
    <property type="protein sequence ID" value="MFC5546687.1"/>
    <property type="molecule type" value="Genomic_DNA"/>
</dbReference>
<protein>
    <submittedName>
        <fullName evidence="2">Uncharacterized protein</fullName>
    </submittedName>
</protein>
<evidence type="ECO:0000313" key="2">
    <source>
        <dbReference type="EMBL" id="MFC5546687.1"/>
    </source>
</evidence>
<sequence>MLLTDVVQLLVFIALLLNTVHLMPSLGRAVRGRIRTLQPGFHFAILGTRLFRNLTGLLLVPATAAPSAGVQALVPVGIATFVALAVVNAWLTHRQQQCFEAWAEDQCRSE</sequence>
<keyword evidence="3" id="KW-1185">Reference proteome</keyword>
<dbReference type="RefSeq" id="WP_248158962.1">
    <property type="nucleotide sequence ID" value="NZ_JAKZAJ010000004.1"/>
</dbReference>
<evidence type="ECO:0000313" key="3">
    <source>
        <dbReference type="Proteomes" id="UP001596055"/>
    </source>
</evidence>